<dbReference type="GO" id="GO:0008218">
    <property type="term" value="P:bioluminescence"/>
    <property type="evidence" value="ECO:0007669"/>
    <property type="project" value="InterPro"/>
</dbReference>
<dbReference type="EC" id="1.2.1.50" evidence="2"/>
<dbReference type="CDD" id="cd07080">
    <property type="entry name" value="ALDH_Acyl-CoA-Red_LuxC"/>
    <property type="match status" value="1"/>
</dbReference>
<keyword evidence="1 2" id="KW-0521">NADP</keyword>
<dbReference type="SUPFAM" id="SSF53720">
    <property type="entry name" value="ALDH-like"/>
    <property type="match status" value="1"/>
</dbReference>
<sequence length="486" mass="54532">MEMWETAGYHPGLGETEVQWREQTFEQGGERRRVRVPVPDEKGLQRLVEVVRKNRQTDLASLSVSEVVHRIDQTVERLLDRNHPLRRRMEDWLPVVTGLAPDVIRTGLTASMKTFRKPQLLRWLAEDFGNPAMLDSFQPRVNGGFTRAISPHLLVHIWSGNVPGIPLWSLVSGLLVRSAQIGKVASAEPLMAGWFAQALEEVDPKLARCLAVVGWQGGDESRERLLFQEAEVVSAYGSNETLEAIQSRIPVTTRFLPHGHRFGLALVGKEALNPARVADVLRKAARDVAIYDQQGCYSPHCFYVEKGGVLSPRQFARMLAHELDIMQIRYPRRTLSPREIGEWNRWNQQAEWRALEGEEAEWIGGDGRFWSVAYEETGDASLLPTCLNRAVLVSAVNDLEEVAGRIAPFRAYLQTAGIAASSRRMFQLADRLAETGITRICALGHMTVPSSGWHHDGRPVLKDLVRLVDVEPSAEVAAEPHNPYSE</sequence>
<dbReference type="InterPro" id="IPR008670">
    <property type="entry name" value="CoA_reduct_LuxC"/>
</dbReference>
<name>A0A1G6K208_9BACL</name>
<reference evidence="3 4" key="1">
    <citation type="submission" date="2016-10" db="EMBL/GenBank/DDBJ databases">
        <authorList>
            <person name="de Groot N.N."/>
        </authorList>
    </citation>
    <scope>NUCLEOTIDE SEQUENCE [LARGE SCALE GENOMIC DNA]</scope>
    <source>
        <strain evidence="3 4">DSM 45514</strain>
    </source>
</reference>
<dbReference type="InterPro" id="IPR016161">
    <property type="entry name" value="Ald_DH/histidinol_DH"/>
</dbReference>
<evidence type="ECO:0000256" key="1">
    <source>
        <dbReference type="ARBA" id="ARBA00022857"/>
    </source>
</evidence>
<organism evidence="3 4">
    <name type="scientific">Melghirimyces thermohalophilus</name>
    <dbReference type="NCBI Taxonomy" id="1236220"/>
    <lineage>
        <taxon>Bacteria</taxon>
        <taxon>Bacillati</taxon>
        <taxon>Bacillota</taxon>
        <taxon>Bacilli</taxon>
        <taxon>Bacillales</taxon>
        <taxon>Thermoactinomycetaceae</taxon>
        <taxon>Melghirimyces</taxon>
    </lineage>
</organism>
<accession>A0A1G6K208</accession>
<dbReference type="PIRSF" id="PIRSF009414">
    <property type="entry name" value="LuxC"/>
    <property type="match status" value="1"/>
</dbReference>
<comment type="catalytic activity">
    <reaction evidence="2">
        <text>a long-chain fatty aldehyde + NADP(+) + CoA = a long-chain fatty acyl-CoA + NADPH + H(+)</text>
        <dbReference type="Rhea" id="RHEA:15437"/>
        <dbReference type="ChEBI" id="CHEBI:15378"/>
        <dbReference type="ChEBI" id="CHEBI:17176"/>
        <dbReference type="ChEBI" id="CHEBI:57287"/>
        <dbReference type="ChEBI" id="CHEBI:57783"/>
        <dbReference type="ChEBI" id="CHEBI:58349"/>
        <dbReference type="ChEBI" id="CHEBI:83139"/>
        <dbReference type="EC" id="1.2.1.50"/>
    </reaction>
</comment>
<dbReference type="EMBL" id="FMZA01000005">
    <property type="protein sequence ID" value="SDC24928.1"/>
    <property type="molecule type" value="Genomic_DNA"/>
</dbReference>
<comment type="similarity">
    <text evidence="2">Belongs to the LuxC family.</text>
</comment>
<gene>
    <name evidence="3" type="ORF">SAMN04488112_10527</name>
</gene>
<evidence type="ECO:0000256" key="2">
    <source>
        <dbReference type="PIRNR" id="PIRNR009414"/>
    </source>
</evidence>
<protein>
    <recommendedName>
        <fullName evidence="2">Acyl-CoA reductase</fullName>
        <ecNumber evidence="2">1.2.1.50</ecNumber>
    </recommendedName>
</protein>
<evidence type="ECO:0000313" key="4">
    <source>
        <dbReference type="Proteomes" id="UP000199387"/>
    </source>
</evidence>
<dbReference type="AlphaFoldDB" id="A0A1G6K208"/>
<proteinExistence type="inferred from homology"/>
<dbReference type="STRING" id="1236220.SAMN04488112_10527"/>
<dbReference type="GO" id="GO:0050062">
    <property type="term" value="F:long-chain-fatty-acyl-CoA reductase activity"/>
    <property type="evidence" value="ECO:0007669"/>
    <property type="project" value="UniProtKB-EC"/>
</dbReference>
<keyword evidence="4" id="KW-1185">Reference proteome</keyword>
<dbReference type="Proteomes" id="UP000199387">
    <property type="component" value="Unassembled WGS sequence"/>
</dbReference>
<dbReference type="GO" id="GO:0003995">
    <property type="term" value="F:acyl-CoA dehydrogenase activity"/>
    <property type="evidence" value="ECO:0007669"/>
    <property type="project" value="InterPro"/>
</dbReference>
<keyword evidence="2" id="KW-0560">Oxidoreductase</keyword>
<dbReference type="Pfam" id="PF05893">
    <property type="entry name" value="LuxC"/>
    <property type="match status" value="1"/>
</dbReference>
<evidence type="ECO:0000313" key="3">
    <source>
        <dbReference type="EMBL" id="SDC24928.1"/>
    </source>
</evidence>